<comment type="similarity">
    <text evidence="1">Belongs to the Skp family.</text>
</comment>
<dbReference type="GO" id="GO:0050821">
    <property type="term" value="P:protein stabilization"/>
    <property type="evidence" value="ECO:0007669"/>
    <property type="project" value="TreeGrafter"/>
</dbReference>
<dbReference type="GO" id="GO:0051082">
    <property type="term" value="F:unfolded protein binding"/>
    <property type="evidence" value="ECO:0007669"/>
    <property type="project" value="InterPro"/>
</dbReference>
<dbReference type="SMART" id="SM00935">
    <property type="entry name" value="OmpH"/>
    <property type="match status" value="1"/>
</dbReference>
<feature type="coiled-coil region" evidence="3">
    <location>
        <begin position="43"/>
        <end position="70"/>
    </location>
</feature>
<keyword evidence="2" id="KW-0732">Signal</keyword>
<sequence>MKLLKIIAVSVSIAFAPVVFADKLAVLGVQEALLKSNAAASFKKSLQNELKGDESRLLELEKQAKMMREKIQKNSSSMSDNELKQARLQFQKVFQEYQRNGQELQQKRAEREQGFIKDMKPKLDDIIRKIIKDNKYDVILAKQATVYYGKGFDITPTVVKLLNK</sequence>
<evidence type="ECO:0000256" key="2">
    <source>
        <dbReference type="ARBA" id="ARBA00022729"/>
    </source>
</evidence>
<keyword evidence="5" id="KW-1185">Reference proteome</keyword>
<dbReference type="PANTHER" id="PTHR35089">
    <property type="entry name" value="CHAPERONE PROTEIN SKP"/>
    <property type="match status" value="1"/>
</dbReference>
<reference evidence="4 5" key="1">
    <citation type="journal article" date="2008" name="Int. J. Syst. Evol. Microbiol.">
        <title>Neptunomonas japonica sp. nov., an Osedax japonicus symbiont-like bacterium isolated from sediment adjacent to sperm whale carcasses off Kagoshima, Japan.</title>
        <authorList>
            <person name="Miyazaki M."/>
            <person name="Nogi Y."/>
            <person name="Fujiwara Y."/>
            <person name="Kawato M."/>
            <person name="Kubokawa K."/>
            <person name="Horikoshi K."/>
        </authorList>
    </citation>
    <scope>NUCLEOTIDE SEQUENCE [LARGE SCALE GENOMIC DNA]</scope>
    <source>
        <strain evidence="4 5">JAMM 1380</strain>
    </source>
</reference>
<proteinExistence type="inferred from homology"/>
<dbReference type="RefSeq" id="WP_201349227.1">
    <property type="nucleotide sequence ID" value="NZ_AP014546.1"/>
</dbReference>
<organism evidence="4 5">
    <name type="scientific">Neptunomonas japonica JAMM 1380</name>
    <dbReference type="NCBI Taxonomy" id="1441457"/>
    <lineage>
        <taxon>Bacteria</taxon>
        <taxon>Pseudomonadati</taxon>
        <taxon>Pseudomonadota</taxon>
        <taxon>Gammaproteobacteria</taxon>
        <taxon>Oceanospirillales</taxon>
        <taxon>Oceanospirillaceae</taxon>
        <taxon>Neptunomonas</taxon>
    </lineage>
</organism>
<dbReference type="InterPro" id="IPR005632">
    <property type="entry name" value="Chaperone_Skp"/>
</dbReference>
<dbReference type="Pfam" id="PF03938">
    <property type="entry name" value="OmpH"/>
    <property type="match status" value="1"/>
</dbReference>
<evidence type="ECO:0000313" key="5">
    <source>
        <dbReference type="Proteomes" id="UP000595332"/>
    </source>
</evidence>
<dbReference type="EMBL" id="AP014546">
    <property type="protein sequence ID" value="BBB28537.1"/>
    <property type="molecule type" value="Genomic_DNA"/>
</dbReference>
<dbReference type="PANTHER" id="PTHR35089:SF1">
    <property type="entry name" value="CHAPERONE PROTEIN SKP"/>
    <property type="match status" value="1"/>
</dbReference>
<name>A0A7R6PEC1_9GAMM</name>
<dbReference type="AlphaFoldDB" id="A0A7R6PEC1"/>
<evidence type="ECO:0000256" key="1">
    <source>
        <dbReference type="ARBA" id="ARBA00009091"/>
    </source>
</evidence>
<protein>
    <submittedName>
        <fullName evidence="4">Outer membrane protein</fullName>
    </submittedName>
</protein>
<dbReference type="Gene3D" id="3.30.910.20">
    <property type="entry name" value="Skp domain"/>
    <property type="match status" value="1"/>
</dbReference>
<dbReference type="InterPro" id="IPR024930">
    <property type="entry name" value="Skp_dom_sf"/>
</dbReference>
<dbReference type="GO" id="GO:0005829">
    <property type="term" value="C:cytosol"/>
    <property type="evidence" value="ECO:0007669"/>
    <property type="project" value="TreeGrafter"/>
</dbReference>
<evidence type="ECO:0000313" key="4">
    <source>
        <dbReference type="EMBL" id="BBB28537.1"/>
    </source>
</evidence>
<evidence type="ECO:0000256" key="3">
    <source>
        <dbReference type="SAM" id="Coils"/>
    </source>
</evidence>
<gene>
    <name evidence="4" type="primary">hlpA</name>
    <name evidence="4" type="ORF">NEJAP_0580</name>
</gene>
<keyword evidence="3" id="KW-0175">Coiled coil</keyword>
<dbReference type="KEGG" id="njp:NEJAP_0580"/>
<dbReference type="SUPFAM" id="SSF111384">
    <property type="entry name" value="OmpH-like"/>
    <property type="match status" value="1"/>
</dbReference>
<accession>A0A7R6PEC1</accession>
<dbReference type="Proteomes" id="UP000595332">
    <property type="component" value="Chromosome"/>
</dbReference>